<organism evidence="4 5">
    <name type="scientific">Dioscorea zingiberensis</name>
    <dbReference type="NCBI Taxonomy" id="325984"/>
    <lineage>
        <taxon>Eukaryota</taxon>
        <taxon>Viridiplantae</taxon>
        <taxon>Streptophyta</taxon>
        <taxon>Embryophyta</taxon>
        <taxon>Tracheophyta</taxon>
        <taxon>Spermatophyta</taxon>
        <taxon>Magnoliopsida</taxon>
        <taxon>Liliopsida</taxon>
        <taxon>Dioscoreales</taxon>
        <taxon>Dioscoreaceae</taxon>
        <taxon>Dioscorea</taxon>
    </lineage>
</organism>
<keyword evidence="5" id="KW-1185">Reference proteome</keyword>
<proteinExistence type="predicted"/>
<comment type="caution">
    <text evidence="4">The sequence shown here is derived from an EMBL/GenBank/DDBJ whole genome shotgun (WGS) entry which is preliminary data.</text>
</comment>
<name>A0A9D5H841_9LILI</name>
<evidence type="ECO:0000313" key="5">
    <source>
        <dbReference type="Proteomes" id="UP001085076"/>
    </source>
</evidence>
<dbReference type="SUPFAM" id="SSF47762">
    <property type="entry name" value="PAH2 domain"/>
    <property type="match status" value="1"/>
</dbReference>
<evidence type="ECO:0000313" key="4">
    <source>
        <dbReference type="EMBL" id="KAJ0966841.1"/>
    </source>
</evidence>
<dbReference type="PANTHER" id="PTHR35989">
    <property type="entry name" value="MEDIATOR OF RNA POLYMERASE II TRANSCRIPTION SUBUNIT 32"/>
    <property type="match status" value="1"/>
</dbReference>
<keyword evidence="2 3" id="KW-0539">Nucleus</keyword>
<dbReference type="PROSITE" id="PS51477">
    <property type="entry name" value="PAH"/>
    <property type="match status" value="1"/>
</dbReference>
<accession>A0A9D5H841</accession>
<dbReference type="InterPro" id="IPR036600">
    <property type="entry name" value="PAH_sf"/>
</dbReference>
<dbReference type="GO" id="GO:0009631">
    <property type="term" value="P:cold acclimation"/>
    <property type="evidence" value="ECO:0007669"/>
    <property type="project" value="InterPro"/>
</dbReference>
<gene>
    <name evidence="4" type="ORF">J5N97_023758</name>
</gene>
<dbReference type="GO" id="GO:0048364">
    <property type="term" value="P:root development"/>
    <property type="evidence" value="ECO:0007669"/>
    <property type="project" value="InterPro"/>
</dbReference>
<evidence type="ECO:0000256" key="3">
    <source>
        <dbReference type="PROSITE-ProRule" id="PRU00810"/>
    </source>
</evidence>
<dbReference type="GO" id="GO:0010150">
    <property type="term" value="P:leaf senescence"/>
    <property type="evidence" value="ECO:0007669"/>
    <property type="project" value="InterPro"/>
</dbReference>
<reference evidence="4" key="2">
    <citation type="journal article" date="2022" name="Hortic Res">
        <title>The genome of Dioscorea zingiberensis sheds light on the biosynthesis, origin and evolution of the medicinally important diosgenin saponins.</title>
        <authorList>
            <person name="Li Y."/>
            <person name="Tan C."/>
            <person name="Li Z."/>
            <person name="Guo J."/>
            <person name="Li S."/>
            <person name="Chen X."/>
            <person name="Wang C."/>
            <person name="Dai X."/>
            <person name="Yang H."/>
            <person name="Song W."/>
            <person name="Hou L."/>
            <person name="Xu J."/>
            <person name="Tong Z."/>
            <person name="Xu A."/>
            <person name="Yuan X."/>
            <person name="Wang W."/>
            <person name="Yang Q."/>
            <person name="Chen L."/>
            <person name="Sun Z."/>
            <person name="Wang K."/>
            <person name="Pan B."/>
            <person name="Chen J."/>
            <person name="Bao Y."/>
            <person name="Liu F."/>
            <person name="Qi X."/>
            <person name="Gang D.R."/>
            <person name="Wen J."/>
            <person name="Li J."/>
        </authorList>
    </citation>
    <scope>NUCLEOTIDE SEQUENCE</scope>
    <source>
        <strain evidence="4">Dzin_1.0</strain>
    </source>
</reference>
<dbReference type="InterPro" id="IPR003822">
    <property type="entry name" value="PAH"/>
</dbReference>
<dbReference type="Proteomes" id="UP001085076">
    <property type="component" value="Miscellaneous, Linkage group lg07"/>
</dbReference>
<evidence type="ECO:0000256" key="2">
    <source>
        <dbReference type="ARBA" id="ARBA00023242"/>
    </source>
</evidence>
<dbReference type="EMBL" id="JAGGNH010000007">
    <property type="protein sequence ID" value="KAJ0966841.1"/>
    <property type="molecule type" value="Genomic_DNA"/>
</dbReference>
<comment type="subcellular location">
    <subcellularLocation>
        <location evidence="1 3">Nucleus</location>
    </subcellularLocation>
</comment>
<dbReference type="PANTHER" id="PTHR35989:SF1">
    <property type="entry name" value="MEDIATOR OF RNA POLYMERASE II TRANSCRIPTION SUBUNIT 32"/>
    <property type="match status" value="1"/>
</dbReference>
<dbReference type="GO" id="GO:0006355">
    <property type="term" value="P:regulation of DNA-templated transcription"/>
    <property type="evidence" value="ECO:0007669"/>
    <property type="project" value="InterPro"/>
</dbReference>
<dbReference type="AlphaFoldDB" id="A0A9D5H841"/>
<protein>
    <submittedName>
        <fullName evidence="4">Uncharacterized protein</fullName>
    </submittedName>
</protein>
<dbReference type="InterPro" id="IPR033244">
    <property type="entry name" value="MED32"/>
</dbReference>
<reference evidence="4" key="1">
    <citation type="submission" date="2021-03" db="EMBL/GenBank/DDBJ databases">
        <authorList>
            <person name="Li Z."/>
            <person name="Yang C."/>
        </authorList>
    </citation>
    <scope>NUCLEOTIDE SEQUENCE</scope>
    <source>
        <strain evidence="4">Dzin_1.0</strain>
        <tissue evidence="4">Leaf</tissue>
    </source>
</reference>
<dbReference type="OrthoDB" id="782223at2759"/>
<evidence type="ECO:0000256" key="1">
    <source>
        <dbReference type="ARBA" id="ARBA00004123"/>
    </source>
</evidence>
<sequence>MVEALSEAYDALVTASLDVVEARGASSGQRAEEADAALEEFKRRWELFKAACDEADQVVGSARLRLELETVADHHEKLNDCSAVAELIVKEQMKKEGQRGKDRYIRLLKLLMDLRDRRPNEYGHDPTLQHIRRLLYGYPYLIAELNAFLPNVCKLDLIPNYQSRDPKPISTTLDDGVRFVRMVADRLSEEKFKRFLVLLDQSRKTGSPYYNEIQKLLSDHADLIQNFEVFKQEKACGIKRRHAGSSHAVTGTMIDSTAVQSKRVQKQNQDGIGSKAGNSIAIEDHMYELDMRCEWYSQLHREIKKYLDDKQKGFKSGFISSEMIQLEDYLFPKSITCMKDLFGGSGDDVMEYLNEKGVETLSHVLRHLEWHRERTLFRRKARWLWARELSQLRQLSRNRKLAVLKRRRQG</sequence>
<dbReference type="GO" id="GO:0016592">
    <property type="term" value="C:mediator complex"/>
    <property type="evidence" value="ECO:0007669"/>
    <property type="project" value="InterPro"/>
</dbReference>